<dbReference type="KEGG" id="mgot:MgSA37_04133"/>
<dbReference type="Proteomes" id="UP000218263">
    <property type="component" value="Chromosome"/>
</dbReference>
<gene>
    <name evidence="1" type="ORF">MgSA37_04133</name>
</gene>
<evidence type="ECO:0000313" key="2">
    <source>
        <dbReference type="Proteomes" id="UP000218263"/>
    </source>
</evidence>
<keyword evidence="2" id="KW-1185">Reference proteome</keyword>
<protein>
    <submittedName>
        <fullName evidence="1">Uncharacterized protein</fullName>
    </submittedName>
</protein>
<evidence type="ECO:0000313" key="1">
    <source>
        <dbReference type="EMBL" id="BAU55941.1"/>
    </source>
</evidence>
<dbReference type="EMBL" id="AP017313">
    <property type="protein sequence ID" value="BAU55941.1"/>
    <property type="molecule type" value="Genomic_DNA"/>
</dbReference>
<name>A0A0X8X5E8_9SPHI</name>
<organism evidence="1 2">
    <name type="scientific">Mucilaginibacter gotjawali</name>
    <dbReference type="NCBI Taxonomy" id="1550579"/>
    <lineage>
        <taxon>Bacteria</taxon>
        <taxon>Pseudomonadati</taxon>
        <taxon>Bacteroidota</taxon>
        <taxon>Sphingobacteriia</taxon>
        <taxon>Sphingobacteriales</taxon>
        <taxon>Sphingobacteriaceae</taxon>
        <taxon>Mucilaginibacter</taxon>
    </lineage>
</organism>
<proteinExistence type="predicted"/>
<dbReference type="AlphaFoldDB" id="A0A0X8X5E8"/>
<accession>A0A0X8X5E8</accession>
<reference evidence="1 2" key="1">
    <citation type="submission" date="2015-12" db="EMBL/GenBank/DDBJ databases">
        <title>Genome sequence of Mucilaginibacter gotjawali.</title>
        <authorList>
            <person name="Lee J.S."/>
            <person name="Lee K.C."/>
            <person name="Kim K.K."/>
            <person name="Lee B.W."/>
        </authorList>
    </citation>
    <scope>NUCLEOTIDE SEQUENCE [LARGE SCALE GENOMIC DNA]</scope>
    <source>
        <strain evidence="1 2">SA3-7</strain>
    </source>
</reference>
<sequence>MTLALTRFWFEFESINNDTPYYLALGCGVTAYSYEDAVHLLDKLVFEGRPISKIKKHIENIDISTLDADHILPNMVRPPNLRGIWYPQGF</sequence>